<dbReference type="GO" id="GO:0008374">
    <property type="term" value="F:O-acyltransferase activity"/>
    <property type="evidence" value="ECO:0007669"/>
    <property type="project" value="InterPro"/>
</dbReference>
<gene>
    <name evidence="3" type="primary">LRO1</name>
    <name evidence="3" type="ORF">H4R20_002974</name>
</gene>
<dbReference type="GO" id="GO:0006629">
    <property type="term" value="P:lipid metabolic process"/>
    <property type="evidence" value="ECO:0007669"/>
    <property type="project" value="InterPro"/>
</dbReference>
<name>A0A9W8HUJ1_9FUNG</name>
<feature type="compositionally biased region" description="Basic and acidic residues" evidence="1">
    <location>
        <begin position="22"/>
        <end position="32"/>
    </location>
</feature>
<feature type="region of interest" description="Disordered" evidence="1">
    <location>
        <begin position="1"/>
        <end position="66"/>
    </location>
</feature>
<dbReference type="PANTHER" id="PTHR11440">
    <property type="entry name" value="LECITHIN-CHOLESTEROL ACYLTRANSFERASE-RELATED"/>
    <property type="match status" value="1"/>
</dbReference>
<feature type="transmembrane region" description="Helical" evidence="2">
    <location>
        <begin position="90"/>
        <end position="109"/>
    </location>
</feature>
<keyword evidence="2" id="KW-1133">Transmembrane helix</keyword>
<dbReference type="InterPro" id="IPR029058">
    <property type="entry name" value="AB_hydrolase_fold"/>
</dbReference>
<evidence type="ECO:0000313" key="4">
    <source>
        <dbReference type="Proteomes" id="UP001140094"/>
    </source>
</evidence>
<keyword evidence="3" id="KW-0808">Transferase</keyword>
<dbReference type="Gene3D" id="3.40.50.1820">
    <property type="entry name" value="alpha/beta hydrolase"/>
    <property type="match status" value="1"/>
</dbReference>
<keyword evidence="4" id="KW-1185">Reference proteome</keyword>
<keyword evidence="2" id="KW-0472">Membrane</keyword>
<dbReference type="Pfam" id="PF02450">
    <property type="entry name" value="LCAT"/>
    <property type="match status" value="1"/>
</dbReference>
<comment type="caution">
    <text evidence="3">The sequence shown here is derived from an EMBL/GenBank/DDBJ whole genome shotgun (WGS) entry which is preliminary data.</text>
</comment>
<evidence type="ECO:0000256" key="2">
    <source>
        <dbReference type="SAM" id="Phobius"/>
    </source>
</evidence>
<proteinExistence type="predicted"/>
<evidence type="ECO:0000256" key="1">
    <source>
        <dbReference type="SAM" id="MobiDB-lite"/>
    </source>
</evidence>
<dbReference type="EMBL" id="JANBUO010000551">
    <property type="protein sequence ID" value="KAJ2803230.1"/>
    <property type="molecule type" value="Genomic_DNA"/>
</dbReference>
<feature type="compositionally biased region" description="Basic residues" evidence="1">
    <location>
        <begin position="10"/>
        <end position="21"/>
    </location>
</feature>
<dbReference type="Proteomes" id="UP001140094">
    <property type="component" value="Unassembled WGS sequence"/>
</dbReference>
<sequence length="694" mass="77463">MVSNDNGSIRQRKGKGKKKPRGTTEGKQEPGKHNQQPPESEVCTPTAIGTPRDGSSTPDKKNVSKSFVQTTLDKQLVIYTPQKRIRRRRWFIAGIVIGVLTALLAILYANPTHNTHINHIQSLLEDFEISSLLPESLLPEEFVKDISRLLALDEAGPDTKTYATGEFEPALSLVKEEGLTKMHNVILVPGIISSGLESWSTSSCSRPYFRQRLWGTSTMFKAILLDKECWVQHMMLDKKSGLDPPNIKLRAAQGLDAADYFITGYWIWGKAIENLAALGYDSNDMALAAYDWRLSYYDLERRDQYFSRLQSKIEVGLRASGRKTVLVTHSMGSQVLQYFMKWVESDLGGKGGPTWVNTHIEAIVNLAGSPLGVPKTLASLLSGEQRETVQPLASYLLDHFMNRRELARIFRSWTGLPSLLPKGGDAIWGNLNGAPDDPISNVTKANSMTNTSSTTEDPLTAVSYGAQIRFDDGHNDLANQTMEGALKLLLNALDADETRLMERDYSYGIHRTQREMDKHKDDHRMWTNPLQHQLPNAPNLTIYCLYGHGASTERAYYYTADNFSIDELHQEPGTPSMRIDRAQRAHLSNVDIGIVHGEGDGTVPLLSLGYMCAAGWRKKLFNPHGVRVVTREFVHNPLAAFKDIRGGAEAADHINILGNRHVTADMLRVVSGKGHLINDQFSSNILEYAKRINI</sequence>
<keyword evidence="3" id="KW-0012">Acyltransferase</keyword>
<accession>A0A9W8HUJ1</accession>
<keyword evidence="2" id="KW-0812">Transmembrane</keyword>
<protein>
    <submittedName>
        <fullName evidence="3">Phospholipid:diacylglycerol acyltransferase</fullName>
        <ecNumber evidence="3">2.3.1.158</ecNumber>
    </submittedName>
</protein>
<dbReference type="InterPro" id="IPR003386">
    <property type="entry name" value="LACT/PDAT_acylTrfase"/>
</dbReference>
<dbReference type="AlphaFoldDB" id="A0A9W8HUJ1"/>
<organism evidence="3 4">
    <name type="scientific">Coemansia guatemalensis</name>
    <dbReference type="NCBI Taxonomy" id="2761395"/>
    <lineage>
        <taxon>Eukaryota</taxon>
        <taxon>Fungi</taxon>
        <taxon>Fungi incertae sedis</taxon>
        <taxon>Zoopagomycota</taxon>
        <taxon>Kickxellomycotina</taxon>
        <taxon>Kickxellomycetes</taxon>
        <taxon>Kickxellales</taxon>
        <taxon>Kickxellaceae</taxon>
        <taxon>Coemansia</taxon>
    </lineage>
</organism>
<dbReference type="GO" id="GO:0046027">
    <property type="term" value="F:phospholipid:diacylglycerol acyltransferase activity"/>
    <property type="evidence" value="ECO:0007669"/>
    <property type="project" value="UniProtKB-EC"/>
</dbReference>
<dbReference type="EC" id="2.3.1.158" evidence="3"/>
<evidence type="ECO:0000313" key="3">
    <source>
        <dbReference type="EMBL" id="KAJ2803230.1"/>
    </source>
</evidence>
<dbReference type="OrthoDB" id="190846at2759"/>
<dbReference type="SUPFAM" id="SSF53474">
    <property type="entry name" value="alpha/beta-Hydrolases"/>
    <property type="match status" value="1"/>
</dbReference>
<reference evidence="3" key="1">
    <citation type="submission" date="2022-07" db="EMBL/GenBank/DDBJ databases">
        <title>Phylogenomic reconstructions and comparative analyses of Kickxellomycotina fungi.</title>
        <authorList>
            <person name="Reynolds N.K."/>
            <person name="Stajich J.E."/>
            <person name="Barry K."/>
            <person name="Grigoriev I.V."/>
            <person name="Crous P."/>
            <person name="Smith M.E."/>
        </authorList>
    </citation>
    <scope>NUCLEOTIDE SEQUENCE</scope>
    <source>
        <strain evidence="3">NRRL 1565</strain>
    </source>
</reference>